<gene>
    <name evidence="2" type="ORF">GCM10008119_16580</name>
</gene>
<proteinExistence type="predicted"/>
<protein>
    <submittedName>
        <fullName evidence="2">Uncharacterized protein</fullName>
    </submittedName>
</protein>
<keyword evidence="3" id="KW-1185">Reference proteome</keyword>
<reference evidence="3" key="1">
    <citation type="journal article" date="2019" name="Int. J. Syst. Evol. Microbiol.">
        <title>The Global Catalogue of Microorganisms (GCM) 10K type strain sequencing project: providing services to taxonomists for standard genome sequencing and annotation.</title>
        <authorList>
            <consortium name="The Broad Institute Genomics Platform"/>
            <consortium name="The Broad Institute Genome Sequencing Center for Infectious Disease"/>
            <person name="Wu L."/>
            <person name="Ma J."/>
        </authorList>
    </citation>
    <scope>NUCLEOTIDE SEQUENCE [LARGE SCALE GENOMIC DNA]</scope>
    <source>
        <strain evidence="3">CCM 8939</strain>
    </source>
</reference>
<evidence type="ECO:0000313" key="2">
    <source>
        <dbReference type="EMBL" id="GGI25222.1"/>
    </source>
</evidence>
<organism evidence="2 3">
    <name type="scientific">Pedobacter mendelii</name>
    <dbReference type="NCBI Taxonomy" id="1908240"/>
    <lineage>
        <taxon>Bacteria</taxon>
        <taxon>Pseudomonadati</taxon>
        <taxon>Bacteroidota</taxon>
        <taxon>Sphingobacteriia</taxon>
        <taxon>Sphingobacteriales</taxon>
        <taxon>Sphingobacteriaceae</taxon>
        <taxon>Pedobacter</taxon>
    </lineage>
</organism>
<feature type="signal peptide" evidence="1">
    <location>
        <begin position="1"/>
        <end position="22"/>
    </location>
</feature>
<dbReference type="EMBL" id="BMDJ01000004">
    <property type="protein sequence ID" value="GGI25222.1"/>
    <property type="molecule type" value="Genomic_DNA"/>
</dbReference>
<evidence type="ECO:0000256" key="1">
    <source>
        <dbReference type="SAM" id="SignalP"/>
    </source>
</evidence>
<comment type="caution">
    <text evidence="2">The sequence shown here is derived from an EMBL/GenBank/DDBJ whole genome shotgun (WGS) entry which is preliminary data.</text>
</comment>
<dbReference type="Proteomes" id="UP000645390">
    <property type="component" value="Unassembled WGS sequence"/>
</dbReference>
<name>A0ABQ2BIT6_9SPHI</name>
<accession>A0ABQ2BIT6</accession>
<evidence type="ECO:0000313" key="3">
    <source>
        <dbReference type="Proteomes" id="UP000645390"/>
    </source>
</evidence>
<sequence length="430" mass="50132">MKNKIKILGVILAFFSPVITNAQVNTEVLKKYPAQTISRLQSVLNRVNLSSEKQEKLANYFNQQNNNAELRLKQGASSQEISSYYTLDTKQLAKILSPLELNDFNTSDQTKYRSELVKAIRFRQQLALSIPQTNTLLQEISKETAPEVEDIQKFKKIEFDKLKQVLNESQFKNYFMVASQDSALRTIKTYFRQLKKYNLVKVSDSSKLCDELLKYTLNQFADLEKTRNYNPDGMDSVSLYHTLYRPYILWKLDVYNNTLPWWVWNQGGRIVINRKKLNISDIQVDSLLMNNIALEKKKWANKSRYSNEFINVWSEQVASIIRTLNESQYNQYLELKFYRQSLYNADQDWAGLKNAGLVNAQTDSAKVMTENTSYELKALVANEKAYYTQKQKDLFAKQAVENMKPELLKRLDAIRNENANNQRTKSSLAW</sequence>
<dbReference type="RefSeq" id="WP_188413013.1">
    <property type="nucleotide sequence ID" value="NZ_BMDJ01000004.1"/>
</dbReference>
<keyword evidence="1" id="KW-0732">Signal</keyword>
<feature type="chain" id="PRO_5045119284" evidence="1">
    <location>
        <begin position="23"/>
        <end position="430"/>
    </location>
</feature>